<reference evidence="4" key="1">
    <citation type="submission" date="2015-06" db="EMBL/GenBank/DDBJ databases">
        <authorList>
            <person name="Radhakrishnan Rajesh"/>
            <person name="Underwood Anthony"/>
            <person name="Al-Shahib Ali"/>
        </authorList>
    </citation>
    <scope>NUCLEOTIDE SEQUENCE [LARGE SCALE GENOMIC DNA]</scope>
    <source>
        <strain evidence="4">P19_London_7_VIM_2_05_10</strain>
    </source>
</reference>
<name>A0A0F7QK28_PSEAI</name>
<protein>
    <submittedName>
        <fullName evidence="2 3">Lipase</fullName>
        <ecNumber evidence="2">3.1.1.3</ecNumber>
    </submittedName>
</protein>
<dbReference type="EMBL" id="CVVU01000210">
    <property type="protein sequence ID" value="CRP17444.1"/>
    <property type="molecule type" value="Genomic_DNA"/>
</dbReference>
<reference evidence="3 5" key="3">
    <citation type="submission" date="2017-05" db="EMBL/GenBank/DDBJ databases">
        <authorList>
            <person name="Song R."/>
            <person name="Chenine A.L."/>
            <person name="Ruprecht R.M."/>
        </authorList>
    </citation>
    <scope>NUCLEOTIDE SEQUENCE [LARGE SCALE GENOMIC DNA]</scope>
    <source>
        <strain evidence="3 5">S567_C10_BS</strain>
    </source>
</reference>
<proteinExistence type="predicted"/>
<dbReference type="Gene3D" id="3.40.50.1820">
    <property type="entry name" value="alpha/beta hydrolase"/>
    <property type="match status" value="1"/>
</dbReference>
<evidence type="ECO:0000313" key="4">
    <source>
        <dbReference type="Proteomes" id="UP000045039"/>
    </source>
</evidence>
<sequence>MKRFLLGLVLLLAVAAGVLYFVPATLLASVRTVERGLAGLSEHSVQVDNLEIAYLEGGSEKNPTLLLIHGFGADKDNWLRFARPLTERYHVVALDLPGFGDSSKPQQASYDVGTQAERVANFAAAIGVRRLHLAGNSMGGHIAALYAARHPEQVLSLALIDNAGVMPARKSELFEDLERGENPLVVRQPEDFQKLLDFVFVQQPPLPAPLKRYLGERAVAASAFNAQIFEQLRQRYIPLEPELPKIEAPTLLLWGDRDRVLDVSSIEVMRPLLKRPSVVIMENCGHVPMVERPEETAQHYQAFLDGVRNTQVAGR</sequence>
<dbReference type="GO" id="GO:0016020">
    <property type="term" value="C:membrane"/>
    <property type="evidence" value="ECO:0007669"/>
    <property type="project" value="TreeGrafter"/>
</dbReference>
<dbReference type="PANTHER" id="PTHR43798">
    <property type="entry name" value="MONOACYLGLYCEROL LIPASE"/>
    <property type="match status" value="1"/>
</dbReference>
<dbReference type="EC" id="3.1.1.3" evidence="2"/>
<dbReference type="SMR" id="A0A0F7QK28"/>
<gene>
    <name evidence="2" type="primary">lip3</name>
    <name evidence="3" type="ORF">CAZ10_04545</name>
    <name evidence="2" type="ORF">PAERUG_P19_London_7_VIM_2_05_10_03663</name>
</gene>
<dbReference type="GO" id="GO:0046464">
    <property type="term" value="P:acylglycerol catabolic process"/>
    <property type="evidence" value="ECO:0007669"/>
    <property type="project" value="TreeGrafter"/>
</dbReference>
<evidence type="ECO:0000313" key="2">
    <source>
        <dbReference type="EMBL" id="CRP17444.1"/>
    </source>
</evidence>
<dbReference type="PRINTS" id="PR00111">
    <property type="entry name" value="ABHYDROLASE"/>
</dbReference>
<dbReference type="GO" id="GO:0004806">
    <property type="term" value="F:triacylglycerol lipase activity"/>
    <property type="evidence" value="ECO:0007669"/>
    <property type="project" value="UniProtKB-EC"/>
</dbReference>
<dbReference type="PANTHER" id="PTHR43798:SF5">
    <property type="entry name" value="MONOACYLGLYCEROL LIPASE ABHD6"/>
    <property type="match status" value="1"/>
</dbReference>
<evidence type="ECO:0000259" key="1">
    <source>
        <dbReference type="Pfam" id="PF00561"/>
    </source>
</evidence>
<dbReference type="InterPro" id="IPR029058">
    <property type="entry name" value="AB_hydrolase_fold"/>
</dbReference>
<keyword evidence="2" id="KW-0378">Hydrolase</keyword>
<dbReference type="InterPro" id="IPR000073">
    <property type="entry name" value="AB_hydrolase_1"/>
</dbReference>
<reference evidence="2" key="2">
    <citation type="submission" date="2015-06" db="EMBL/GenBank/DDBJ databases">
        <authorList>
            <person name="Radhakrishnan R."/>
            <person name="Underwood A."/>
            <person name="Al-Shahib A."/>
        </authorList>
    </citation>
    <scope>NUCLEOTIDE SEQUENCE</scope>
    <source>
        <strain evidence="2">P19_London_7_VIM_2_05_10</strain>
    </source>
</reference>
<dbReference type="Pfam" id="PF00561">
    <property type="entry name" value="Abhydrolase_1"/>
    <property type="match status" value="1"/>
</dbReference>
<organism evidence="2 4">
    <name type="scientific">Pseudomonas aeruginosa</name>
    <dbReference type="NCBI Taxonomy" id="287"/>
    <lineage>
        <taxon>Bacteria</taxon>
        <taxon>Pseudomonadati</taxon>
        <taxon>Pseudomonadota</taxon>
        <taxon>Gammaproteobacteria</taxon>
        <taxon>Pseudomonadales</taxon>
        <taxon>Pseudomonadaceae</taxon>
        <taxon>Pseudomonas</taxon>
    </lineage>
</organism>
<evidence type="ECO:0000313" key="3">
    <source>
        <dbReference type="EMBL" id="OTI65042.1"/>
    </source>
</evidence>
<dbReference type="InterPro" id="IPR000639">
    <property type="entry name" value="Epox_hydrolase-like"/>
</dbReference>
<evidence type="ECO:0000313" key="5">
    <source>
        <dbReference type="Proteomes" id="UP000194857"/>
    </source>
</evidence>
<dbReference type="GO" id="GO:0047372">
    <property type="term" value="F:monoacylglycerol lipase activity"/>
    <property type="evidence" value="ECO:0007669"/>
    <property type="project" value="TreeGrafter"/>
</dbReference>
<dbReference type="AlphaFoldDB" id="A0A0F7QK28"/>
<accession>A0A0F7QK28</accession>
<dbReference type="PRINTS" id="PR00412">
    <property type="entry name" value="EPOXHYDRLASE"/>
</dbReference>
<dbReference type="RefSeq" id="WP_003452470.1">
    <property type="nucleotide sequence ID" value="NZ_AP014839.1"/>
</dbReference>
<dbReference type="Proteomes" id="UP000045039">
    <property type="component" value="Unassembled WGS sequence"/>
</dbReference>
<feature type="domain" description="AB hydrolase-1" evidence="1">
    <location>
        <begin position="63"/>
        <end position="293"/>
    </location>
</feature>
<comment type="caution">
    <text evidence="2">The sequence shown here is derived from an EMBL/GenBank/DDBJ whole genome shotgun (WGS) entry which is preliminary data.</text>
</comment>
<dbReference type="SUPFAM" id="SSF53474">
    <property type="entry name" value="alpha/beta-Hydrolases"/>
    <property type="match status" value="1"/>
</dbReference>
<dbReference type="EMBL" id="NFFZ01000002">
    <property type="protein sequence ID" value="OTI65042.1"/>
    <property type="molecule type" value="Genomic_DNA"/>
</dbReference>
<dbReference type="Proteomes" id="UP000194857">
    <property type="component" value="Unassembled WGS sequence"/>
</dbReference>
<dbReference type="InterPro" id="IPR050266">
    <property type="entry name" value="AB_hydrolase_sf"/>
</dbReference>